<reference evidence="2 3" key="1">
    <citation type="submission" date="2024-08" db="EMBL/GenBank/DDBJ databases">
        <authorList>
            <person name="Cucini C."/>
            <person name="Frati F."/>
        </authorList>
    </citation>
    <scope>NUCLEOTIDE SEQUENCE [LARGE SCALE GENOMIC DNA]</scope>
</reference>
<dbReference type="Gene3D" id="3.30.710.10">
    <property type="entry name" value="Potassium Channel Kv1.1, Chain A"/>
    <property type="match status" value="1"/>
</dbReference>
<dbReference type="PANTHER" id="PTHR24413">
    <property type="entry name" value="SPECKLE-TYPE POZ PROTEIN"/>
    <property type="match status" value="1"/>
</dbReference>
<dbReference type="EMBL" id="CAXLJM020000092">
    <property type="protein sequence ID" value="CAL8132375.1"/>
    <property type="molecule type" value="Genomic_DNA"/>
</dbReference>
<accession>A0ABP1RPF6</accession>
<dbReference type="InterPro" id="IPR000210">
    <property type="entry name" value="BTB/POZ_dom"/>
</dbReference>
<feature type="domain" description="BTB" evidence="1">
    <location>
        <begin position="216"/>
        <end position="283"/>
    </location>
</feature>
<dbReference type="SUPFAM" id="SSF54695">
    <property type="entry name" value="POZ domain"/>
    <property type="match status" value="1"/>
</dbReference>
<proteinExistence type="predicted"/>
<gene>
    <name evidence="2" type="ORF">ODALV1_LOCUS24597</name>
</gene>
<name>A0ABP1RPF6_9HEXA</name>
<protein>
    <recommendedName>
        <fullName evidence="1">BTB domain-containing protein</fullName>
    </recommendedName>
</protein>
<dbReference type="CDD" id="cd18186">
    <property type="entry name" value="BTB_POZ_ZBTB_KLHL-like"/>
    <property type="match status" value="1"/>
</dbReference>
<evidence type="ECO:0000313" key="3">
    <source>
        <dbReference type="Proteomes" id="UP001642540"/>
    </source>
</evidence>
<keyword evidence="3" id="KW-1185">Reference proteome</keyword>
<dbReference type="Pfam" id="PF00651">
    <property type="entry name" value="BTB"/>
    <property type="match status" value="1"/>
</dbReference>
<organism evidence="2 3">
    <name type="scientific">Orchesella dallaii</name>
    <dbReference type="NCBI Taxonomy" id="48710"/>
    <lineage>
        <taxon>Eukaryota</taxon>
        <taxon>Metazoa</taxon>
        <taxon>Ecdysozoa</taxon>
        <taxon>Arthropoda</taxon>
        <taxon>Hexapoda</taxon>
        <taxon>Collembola</taxon>
        <taxon>Entomobryomorpha</taxon>
        <taxon>Entomobryoidea</taxon>
        <taxon>Orchesellidae</taxon>
        <taxon>Orchesellinae</taxon>
        <taxon>Orchesella</taxon>
    </lineage>
</organism>
<dbReference type="Proteomes" id="UP001642540">
    <property type="component" value="Unassembled WGS sequence"/>
</dbReference>
<sequence>MKLTLLDTSQVFIHQAEVVLERFQFRYSLANHPLELGVVSLKSNEGMEMEFMRNFLSEIQNKLVVSPSLASASSDLSKKPTISFMFWGRLAVPLLDNSPTTVAAFEIVFVVSTAAFTWLWKHYKEKFNFIVELGLENNQKIRLDGFGFVESSIKDGGIPKYKMTARYHCPAQYLTSKSELKASLKVEVELKGPIINTLVLDHHVLNKEILLNQIQCDFKIITEDDQVLQCHKVFLASRSKVFAAMFSTSCEETTNNQVKLPISHAGADAFLKYLYYSDIEVAMRSPTLAMDLLELGHKYDIYSLEISMKRILLGNDNWWYSADNALRLFDWSCKVKEHNDLKEKALDVIRSKGQELLGSDRFQHMFPNPVGAELCISFSQSSSD</sequence>
<evidence type="ECO:0000259" key="1">
    <source>
        <dbReference type="PROSITE" id="PS50097"/>
    </source>
</evidence>
<evidence type="ECO:0000313" key="2">
    <source>
        <dbReference type="EMBL" id="CAL8132375.1"/>
    </source>
</evidence>
<dbReference type="InterPro" id="IPR011333">
    <property type="entry name" value="SKP1/BTB/POZ_sf"/>
</dbReference>
<comment type="caution">
    <text evidence="2">The sequence shown here is derived from an EMBL/GenBank/DDBJ whole genome shotgun (WGS) entry which is preliminary data.</text>
</comment>
<dbReference type="SMART" id="SM00225">
    <property type="entry name" value="BTB"/>
    <property type="match status" value="1"/>
</dbReference>
<dbReference type="PROSITE" id="PS50097">
    <property type="entry name" value="BTB"/>
    <property type="match status" value="1"/>
</dbReference>